<comment type="similarity">
    <text evidence="1">Belongs to the sigma-70 factor family. ECF subfamily.</text>
</comment>
<evidence type="ECO:0000256" key="3">
    <source>
        <dbReference type="ARBA" id="ARBA00023082"/>
    </source>
</evidence>
<dbReference type="CDD" id="cd06171">
    <property type="entry name" value="Sigma70_r4"/>
    <property type="match status" value="1"/>
</dbReference>
<feature type="domain" description="RNA polymerase sigma factor 70 region 4 type 2" evidence="6">
    <location>
        <begin position="120"/>
        <end position="167"/>
    </location>
</feature>
<dbReference type="GO" id="GO:0016987">
    <property type="term" value="F:sigma factor activity"/>
    <property type="evidence" value="ECO:0007669"/>
    <property type="project" value="UniProtKB-KW"/>
</dbReference>
<evidence type="ECO:0000256" key="1">
    <source>
        <dbReference type="ARBA" id="ARBA00010641"/>
    </source>
</evidence>
<evidence type="ECO:0000259" key="5">
    <source>
        <dbReference type="Pfam" id="PF04542"/>
    </source>
</evidence>
<evidence type="ECO:0000256" key="2">
    <source>
        <dbReference type="ARBA" id="ARBA00023015"/>
    </source>
</evidence>
<dbReference type="GO" id="GO:0003677">
    <property type="term" value="F:DNA binding"/>
    <property type="evidence" value="ECO:0007669"/>
    <property type="project" value="InterPro"/>
</dbReference>
<dbReference type="InterPro" id="IPR036388">
    <property type="entry name" value="WH-like_DNA-bd_sf"/>
</dbReference>
<name>A0A3D2SLQ3_9GAMM</name>
<keyword evidence="3" id="KW-0731">Sigma factor</keyword>
<feature type="domain" description="RNA polymerase sigma-70 region 2" evidence="5">
    <location>
        <begin position="19"/>
        <end position="84"/>
    </location>
</feature>
<dbReference type="InterPro" id="IPR013324">
    <property type="entry name" value="RNA_pol_sigma_r3/r4-like"/>
</dbReference>
<evidence type="ECO:0000313" key="8">
    <source>
        <dbReference type="Proteomes" id="UP000263596"/>
    </source>
</evidence>
<dbReference type="InterPro" id="IPR013249">
    <property type="entry name" value="RNA_pol_sigma70_r4_t2"/>
</dbReference>
<accession>A0A3D2SLQ3</accession>
<sequence length="172" mass="20235">MLSDQILTKQQVNQHIDGLYREHQSWLYAWLCKKMSNHCDAADLTQDTFVKIMSRYADYYYYEPRALLTTIAKSLMFNLYRRKKIEQAYLSALADTYPEHSISLEEQMLWIETLCELCDIIDALPERQKQVFMRSQLQGLNYAQIAQQLNISISTIKRDLTHAMAACFMAME</sequence>
<organism evidence="7 8">
    <name type="scientific">Acinetobacter ursingii</name>
    <dbReference type="NCBI Taxonomy" id="108980"/>
    <lineage>
        <taxon>Bacteria</taxon>
        <taxon>Pseudomonadati</taxon>
        <taxon>Pseudomonadota</taxon>
        <taxon>Gammaproteobacteria</taxon>
        <taxon>Moraxellales</taxon>
        <taxon>Moraxellaceae</taxon>
        <taxon>Acinetobacter</taxon>
    </lineage>
</organism>
<dbReference type="InterPro" id="IPR013325">
    <property type="entry name" value="RNA_pol_sigma_r2"/>
</dbReference>
<dbReference type="GO" id="GO:0006352">
    <property type="term" value="P:DNA-templated transcription initiation"/>
    <property type="evidence" value="ECO:0007669"/>
    <property type="project" value="InterPro"/>
</dbReference>
<keyword evidence="4" id="KW-0804">Transcription</keyword>
<evidence type="ECO:0008006" key="9">
    <source>
        <dbReference type="Google" id="ProtNLM"/>
    </source>
</evidence>
<dbReference type="Pfam" id="PF04542">
    <property type="entry name" value="Sigma70_r2"/>
    <property type="match status" value="1"/>
</dbReference>
<proteinExistence type="inferred from homology"/>
<dbReference type="InterPro" id="IPR007627">
    <property type="entry name" value="RNA_pol_sigma70_r2"/>
</dbReference>
<evidence type="ECO:0000259" key="6">
    <source>
        <dbReference type="Pfam" id="PF08281"/>
    </source>
</evidence>
<dbReference type="Proteomes" id="UP000263596">
    <property type="component" value="Unassembled WGS sequence"/>
</dbReference>
<dbReference type="InterPro" id="IPR039425">
    <property type="entry name" value="RNA_pol_sigma-70-like"/>
</dbReference>
<keyword evidence="2" id="KW-0805">Transcription regulation</keyword>
<gene>
    <name evidence="7" type="ORF">DHW29_07200</name>
</gene>
<dbReference type="EMBL" id="DPVE01000129">
    <property type="protein sequence ID" value="HCK29983.1"/>
    <property type="molecule type" value="Genomic_DNA"/>
</dbReference>
<dbReference type="Gene3D" id="1.10.1740.10">
    <property type="match status" value="1"/>
</dbReference>
<dbReference type="SUPFAM" id="SSF88659">
    <property type="entry name" value="Sigma3 and sigma4 domains of RNA polymerase sigma factors"/>
    <property type="match status" value="1"/>
</dbReference>
<dbReference type="PANTHER" id="PTHR43133">
    <property type="entry name" value="RNA POLYMERASE ECF-TYPE SIGMA FACTO"/>
    <property type="match status" value="1"/>
</dbReference>
<reference evidence="7 8" key="1">
    <citation type="journal article" date="2018" name="Nat. Biotechnol.">
        <title>A standardized bacterial taxonomy based on genome phylogeny substantially revises the tree of life.</title>
        <authorList>
            <person name="Parks D.H."/>
            <person name="Chuvochina M."/>
            <person name="Waite D.W."/>
            <person name="Rinke C."/>
            <person name="Skarshewski A."/>
            <person name="Chaumeil P.A."/>
            <person name="Hugenholtz P."/>
        </authorList>
    </citation>
    <scope>NUCLEOTIDE SEQUENCE [LARGE SCALE GENOMIC DNA]</scope>
    <source>
        <strain evidence="7">UBA9669</strain>
    </source>
</reference>
<dbReference type="Gene3D" id="1.10.10.10">
    <property type="entry name" value="Winged helix-like DNA-binding domain superfamily/Winged helix DNA-binding domain"/>
    <property type="match status" value="1"/>
</dbReference>
<dbReference type="AlphaFoldDB" id="A0A3D2SLQ3"/>
<comment type="caution">
    <text evidence="7">The sequence shown here is derived from an EMBL/GenBank/DDBJ whole genome shotgun (WGS) entry which is preliminary data.</text>
</comment>
<dbReference type="RefSeq" id="WP_049173905.1">
    <property type="nucleotide sequence ID" value="NZ_BKFK01000003.1"/>
</dbReference>
<evidence type="ECO:0000313" key="7">
    <source>
        <dbReference type="EMBL" id="HCK29983.1"/>
    </source>
</evidence>
<dbReference type="NCBIfam" id="TIGR02937">
    <property type="entry name" value="sigma70-ECF"/>
    <property type="match status" value="1"/>
</dbReference>
<dbReference type="PANTHER" id="PTHR43133:SF63">
    <property type="entry name" value="RNA POLYMERASE SIGMA FACTOR FECI-RELATED"/>
    <property type="match status" value="1"/>
</dbReference>
<dbReference type="SUPFAM" id="SSF88946">
    <property type="entry name" value="Sigma2 domain of RNA polymerase sigma factors"/>
    <property type="match status" value="1"/>
</dbReference>
<dbReference type="InterPro" id="IPR014284">
    <property type="entry name" value="RNA_pol_sigma-70_dom"/>
</dbReference>
<evidence type="ECO:0000256" key="4">
    <source>
        <dbReference type="ARBA" id="ARBA00023163"/>
    </source>
</evidence>
<dbReference type="Pfam" id="PF08281">
    <property type="entry name" value="Sigma70_r4_2"/>
    <property type="match status" value="1"/>
</dbReference>
<protein>
    <recommendedName>
        <fullName evidence="9">RNA polymerase subunit sigma</fullName>
    </recommendedName>
</protein>